<evidence type="ECO:0000259" key="1">
    <source>
        <dbReference type="Pfam" id="PF03101"/>
    </source>
</evidence>
<evidence type="ECO:0000313" key="3">
    <source>
        <dbReference type="Proteomes" id="UP001419268"/>
    </source>
</evidence>
<dbReference type="PANTHER" id="PTHR47718">
    <property type="entry name" value="OS01G0519700 PROTEIN"/>
    <property type="match status" value="1"/>
</dbReference>
<protein>
    <recommendedName>
        <fullName evidence="1">FAR1 domain-containing protein</fullName>
    </recommendedName>
</protein>
<reference evidence="2 3" key="1">
    <citation type="submission" date="2024-01" db="EMBL/GenBank/DDBJ databases">
        <title>Genome assemblies of Stephania.</title>
        <authorList>
            <person name="Yang L."/>
        </authorList>
    </citation>
    <scope>NUCLEOTIDE SEQUENCE [LARGE SCALE GENOMIC DNA]</scope>
    <source>
        <strain evidence="2">JXDWG</strain>
        <tissue evidence="2">Leaf</tissue>
    </source>
</reference>
<dbReference type="Proteomes" id="UP001419268">
    <property type="component" value="Unassembled WGS sequence"/>
</dbReference>
<dbReference type="EMBL" id="JBBNAG010000006">
    <property type="protein sequence ID" value="KAK9125218.1"/>
    <property type="molecule type" value="Genomic_DNA"/>
</dbReference>
<dbReference type="Pfam" id="PF03101">
    <property type="entry name" value="FAR1"/>
    <property type="match status" value="1"/>
</dbReference>
<sequence>MDDLEMARAAFIRDIFGSSDIEGSSHESLGCEDNSVPLVDEVSISNVIHEQDFNIVSHPIPTVGMSFGSVDELLETFQDHAKEKCFAVVIRSSTKDEDGQLKYVWLSCDKGRNTYFEKHSKRVNCPAKVRAIRGGDNLWLVSKVVVEHNHELIPDLSFFMRGHRELNAHMKRQLQANERACIRPSKSIIMLQIQEGGRPSKSIIMLQIQEGGPKNLGCTSKDCRNIIDASKRLGLEEGDAEAIRKLFLTMQERETKVFSIPCTSTMITGRRTYCGSIHAIEHHSKNFTML</sequence>
<organism evidence="2 3">
    <name type="scientific">Stephania cephalantha</name>
    <dbReference type="NCBI Taxonomy" id="152367"/>
    <lineage>
        <taxon>Eukaryota</taxon>
        <taxon>Viridiplantae</taxon>
        <taxon>Streptophyta</taxon>
        <taxon>Embryophyta</taxon>
        <taxon>Tracheophyta</taxon>
        <taxon>Spermatophyta</taxon>
        <taxon>Magnoliopsida</taxon>
        <taxon>Ranunculales</taxon>
        <taxon>Menispermaceae</taxon>
        <taxon>Menispermoideae</taxon>
        <taxon>Cissampelideae</taxon>
        <taxon>Stephania</taxon>
    </lineage>
</organism>
<name>A0AAP0J0M2_9MAGN</name>
<accession>A0AAP0J0M2</accession>
<gene>
    <name evidence="2" type="ORF">Scep_014064</name>
</gene>
<dbReference type="InterPro" id="IPR004330">
    <property type="entry name" value="FAR1_DNA_bnd_dom"/>
</dbReference>
<dbReference type="AlphaFoldDB" id="A0AAP0J0M2"/>
<evidence type="ECO:0000313" key="2">
    <source>
        <dbReference type="EMBL" id="KAK9125218.1"/>
    </source>
</evidence>
<comment type="caution">
    <text evidence="2">The sequence shown here is derived from an EMBL/GenBank/DDBJ whole genome shotgun (WGS) entry which is preliminary data.</text>
</comment>
<keyword evidence="3" id="KW-1185">Reference proteome</keyword>
<feature type="domain" description="FAR1" evidence="1">
    <location>
        <begin position="79"/>
        <end position="153"/>
    </location>
</feature>
<proteinExistence type="predicted"/>
<dbReference type="PANTHER" id="PTHR47718:SF17">
    <property type="entry name" value="PROTEIN FAR1-RELATED SEQUENCE 5-LIKE"/>
    <property type="match status" value="1"/>
</dbReference>